<sequence>MTSDGATAALCRRLVEQRMLGVPDEVVATARSVVLDGLGCLVAGLNEPPSVRAREQVAETSRTPEASAVGLDRLTDTAAAAFVNGVTMHSLDFEAVGTPACHGTSSVLPALLALAERDGLSGAEVVTAFVLGWEVECRLRTAGELRDAFHPTAVHGPIAAAAAAGLLVGLDAVALEHAIAIAASSCGGLAANGRSEVKALHAGNAARTGVQSADLARKGLHGSVGILERSGGFGDAFFAQVDWAGLLDNWGEKYFLRDDAVNFKPYPVQFPMINVVDTVLDARSAVVAASAVGELRLVVPTKVISRSNPHPHSGHAGKFSPEYCAAVALVLGEVGIEAFTDEAIADPRVRDIMMRTSLTEAAPGTSGVTVEVVGQDGTILGKAARLHQRGSRQAPLRPDELHEKVRRCLRAAGAEAIGDELVAVVGRFETADHVTALMALLRFS</sequence>
<dbReference type="InterPro" id="IPR042188">
    <property type="entry name" value="MmgE/PrpD_sf_2"/>
</dbReference>
<evidence type="ECO:0000259" key="3">
    <source>
        <dbReference type="Pfam" id="PF19305"/>
    </source>
</evidence>
<evidence type="ECO:0000259" key="2">
    <source>
        <dbReference type="Pfam" id="PF03972"/>
    </source>
</evidence>
<keyword evidence="4" id="KW-0456">Lyase</keyword>
<dbReference type="InterPro" id="IPR042183">
    <property type="entry name" value="MmgE/PrpD_sf_1"/>
</dbReference>
<dbReference type="Gene3D" id="1.10.4100.10">
    <property type="entry name" value="2-methylcitrate dehydratase PrpD"/>
    <property type="match status" value="1"/>
</dbReference>
<name>A0A2P2C8X4_9ZZZZ</name>
<dbReference type="Gene3D" id="3.30.1330.120">
    <property type="entry name" value="2-methylcitrate dehydratase PrpD"/>
    <property type="match status" value="1"/>
</dbReference>
<dbReference type="GO" id="GO:0047547">
    <property type="term" value="F:2-methylcitrate dehydratase activity"/>
    <property type="evidence" value="ECO:0007669"/>
    <property type="project" value="UniProtKB-EC"/>
</dbReference>
<dbReference type="InterPro" id="IPR045336">
    <property type="entry name" value="MmgE_PrpD_N"/>
</dbReference>
<dbReference type="InterPro" id="IPR005656">
    <property type="entry name" value="MmgE_PrpD"/>
</dbReference>
<dbReference type="InterPro" id="IPR036148">
    <property type="entry name" value="MmgE/PrpD_sf"/>
</dbReference>
<dbReference type="EMBL" id="CZKA01000045">
    <property type="protein sequence ID" value="CUR58459.1"/>
    <property type="molecule type" value="Genomic_DNA"/>
</dbReference>
<dbReference type="EC" id="4.2.1.79" evidence="4"/>
<dbReference type="InterPro" id="IPR045337">
    <property type="entry name" value="MmgE_PrpD_C"/>
</dbReference>
<dbReference type="AlphaFoldDB" id="A0A2P2C8X4"/>
<feature type="domain" description="MmgE/PrpD C-terminal" evidence="3">
    <location>
        <begin position="266"/>
        <end position="414"/>
    </location>
</feature>
<proteinExistence type="inferred from homology"/>
<dbReference type="Pfam" id="PF03972">
    <property type="entry name" value="MmgE_PrpD_N"/>
    <property type="match status" value="1"/>
</dbReference>
<organism evidence="4">
    <name type="scientific">metagenome</name>
    <dbReference type="NCBI Taxonomy" id="256318"/>
    <lineage>
        <taxon>unclassified sequences</taxon>
        <taxon>metagenomes</taxon>
    </lineage>
</organism>
<dbReference type="PANTHER" id="PTHR16943">
    <property type="entry name" value="2-METHYLCITRATE DEHYDRATASE-RELATED"/>
    <property type="match status" value="1"/>
</dbReference>
<feature type="domain" description="MmgE/PrpD N-terminal" evidence="2">
    <location>
        <begin position="11"/>
        <end position="243"/>
    </location>
</feature>
<evidence type="ECO:0000256" key="1">
    <source>
        <dbReference type="ARBA" id="ARBA00006174"/>
    </source>
</evidence>
<comment type="similarity">
    <text evidence="1">Belongs to the PrpD family.</text>
</comment>
<gene>
    <name evidence="4" type="ORF">NOCA250066</name>
</gene>
<reference evidence="4" key="1">
    <citation type="submission" date="2015-08" db="EMBL/GenBank/DDBJ databases">
        <authorList>
            <person name="Babu N.S."/>
            <person name="Beckwith C.J."/>
            <person name="Beseler K.G."/>
            <person name="Brison A."/>
            <person name="Carone J.V."/>
            <person name="Caskin T.P."/>
            <person name="Diamond M."/>
            <person name="Durham M.E."/>
            <person name="Foxe J.M."/>
            <person name="Go M."/>
            <person name="Henderson B.A."/>
            <person name="Jones I.B."/>
            <person name="McGettigan J.A."/>
            <person name="Micheletti S.J."/>
            <person name="Nasrallah M.E."/>
            <person name="Ortiz D."/>
            <person name="Piller C.R."/>
            <person name="Privatt S.R."/>
            <person name="Schneider S.L."/>
            <person name="Sharp S."/>
            <person name="Smith T.C."/>
            <person name="Stanton J.D."/>
            <person name="Ullery H.E."/>
            <person name="Wilson R.J."/>
            <person name="Serrano M.G."/>
            <person name="Buck G."/>
            <person name="Lee V."/>
            <person name="Wang Y."/>
            <person name="Carvalho R."/>
            <person name="Voegtly L."/>
            <person name="Shi R."/>
            <person name="Duckworth R."/>
            <person name="Johnson A."/>
            <person name="Loviza R."/>
            <person name="Walstead R."/>
            <person name="Shah Z."/>
            <person name="Kiflezghi M."/>
            <person name="Wade K."/>
            <person name="Ball S.L."/>
            <person name="Bradley K.W."/>
            <person name="Asai D.J."/>
            <person name="Bowman C.A."/>
            <person name="Russell D.A."/>
            <person name="Pope W.H."/>
            <person name="Jacobs-Sera D."/>
            <person name="Hendrix R.W."/>
            <person name="Hatfull G.F."/>
        </authorList>
    </citation>
    <scope>NUCLEOTIDE SEQUENCE</scope>
</reference>
<protein>
    <submittedName>
        <fullName evidence="4">Putative 2-methylcitrate dehydratase</fullName>
        <ecNumber evidence="4">4.2.1.79</ecNumber>
    </submittedName>
</protein>
<dbReference type="PANTHER" id="PTHR16943:SF8">
    <property type="entry name" value="2-METHYLCITRATE DEHYDRATASE"/>
    <property type="match status" value="1"/>
</dbReference>
<evidence type="ECO:0000313" key="4">
    <source>
        <dbReference type="EMBL" id="CUR58459.1"/>
    </source>
</evidence>
<dbReference type="SUPFAM" id="SSF103378">
    <property type="entry name" value="2-methylcitrate dehydratase PrpD"/>
    <property type="match status" value="1"/>
</dbReference>
<accession>A0A2P2C8X4</accession>
<dbReference type="Pfam" id="PF19305">
    <property type="entry name" value="MmgE_PrpD_C"/>
    <property type="match status" value="1"/>
</dbReference>